<sequence>VTKRGYYFYFLRYDPSRWDNISRDKFMKALSAEGVPCSTAHNDPMYKNIVFYKNAFGRTGCPVSCPFYGKKVDYSKFHCPETERIYKSEVVALAKDFLMERENVDKILEVIYKIRENIGELK</sequence>
<dbReference type="InterPro" id="IPR015422">
    <property type="entry name" value="PyrdxlP-dep_Trfase_small"/>
</dbReference>
<dbReference type="AlphaFoldDB" id="X1IK35"/>
<dbReference type="Gene3D" id="3.90.1150.10">
    <property type="entry name" value="Aspartate Aminotransferase, domain 1"/>
    <property type="match status" value="1"/>
</dbReference>
<proteinExistence type="predicted"/>
<gene>
    <name evidence="1" type="ORF">S03H2_59412</name>
</gene>
<dbReference type="EMBL" id="BARU01038204">
    <property type="protein sequence ID" value="GAH82057.1"/>
    <property type="molecule type" value="Genomic_DNA"/>
</dbReference>
<comment type="caution">
    <text evidence="1">The sequence shown here is derived from an EMBL/GenBank/DDBJ whole genome shotgun (WGS) entry which is preliminary data.</text>
</comment>
<name>X1IK35_9ZZZZ</name>
<organism evidence="1">
    <name type="scientific">marine sediment metagenome</name>
    <dbReference type="NCBI Taxonomy" id="412755"/>
    <lineage>
        <taxon>unclassified sequences</taxon>
        <taxon>metagenomes</taxon>
        <taxon>ecological metagenomes</taxon>
    </lineage>
</organism>
<feature type="non-terminal residue" evidence="1">
    <location>
        <position position="1"/>
    </location>
</feature>
<reference evidence="1" key="1">
    <citation type="journal article" date="2014" name="Front. Microbiol.">
        <title>High frequency of phylogenetically diverse reductive dehalogenase-homologous genes in deep subseafloor sedimentary metagenomes.</title>
        <authorList>
            <person name="Kawai M."/>
            <person name="Futagami T."/>
            <person name="Toyoda A."/>
            <person name="Takaki Y."/>
            <person name="Nishi S."/>
            <person name="Hori S."/>
            <person name="Arai W."/>
            <person name="Tsubouchi T."/>
            <person name="Morono Y."/>
            <person name="Uchiyama I."/>
            <person name="Ito T."/>
            <person name="Fujiyama A."/>
            <person name="Inagaki F."/>
            <person name="Takami H."/>
        </authorList>
    </citation>
    <scope>NUCLEOTIDE SEQUENCE</scope>
    <source>
        <strain evidence="1">Expedition CK06-06</strain>
    </source>
</reference>
<accession>X1IK35</accession>
<protein>
    <submittedName>
        <fullName evidence="1">Uncharacterized protein</fullName>
    </submittedName>
</protein>
<evidence type="ECO:0000313" key="1">
    <source>
        <dbReference type="EMBL" id="GAH82057.1"/>
    </source>
</evidence>